<keyword evidence="6 8" id="KW-1133">Transmembrane helix</keyword>
<keyword evidence="7 8" id="KW-0472">Membrane</keyword>
<dbReference type="Pfam" id="PF01544">
    <property type="entry name" value="CorA"/>
    <property type="match status" value="1"/>
</dbReference>
<dbReference type="PANTHER" id="PTHR46494">
    <property type="entry name" value="CORA FAMILY METAL ION TRANSPORTER (EUROFUNG)"/>
    <property type="match status" value="1"/>
</dbReference>
<evidence type="ECO:0000256" key="6">
    <source>
        <dbReference type="ARBA" id="ARBA00022989"/>
    </source>
</evidence>
<dbReference type="EMBL" id="MFQW01000046">
    <property type="protein sequence ID" value="OGH85275.1"/>
    <property type="molecule type" value="Genomic_DNA"/>
</dbReference>
<evidence type="ECO:0000256" key="4">
    <source>
        <dbReference type="ARBA" id="ARBA00022475"/>
    </source>
</evidence>
<dbReference type="GO" id="GO:0050897">
    <property type="term" value="F:cobalt ion binding"/>
    <property type="evidence" value="ECO:0007669"/>
    <property type="project" value="TreeGrafter"/>
</dbReference>
<sequence>MSVKQIKQAGLTWTNISNVNEEALKFLKDNFKFHHLDIADIKSESQNPKLDTYKDYLFLVVHFPQWNTKTKKVTSHEIDIFLGQNFLITIQHGKNKEVKNFFYRSMNNRKTRNEWIDKSSGYLLYKILEELFSQSRLMIDALGKQISNIENEIFNDSQDLDLIRELAMHRRNVLNIKRILDPQRFIVASLSNIRKTFLDESLSIYFDDIKDYLDKLWVIVDSYKETIDGLHITVESLINQKTNKVITYLTVISVALLPLTLLSGIYGMNIENLPYAHKPIFVWGLFVTILILILGMIGLMRRKKLL</sequence>
<comment type="caution">
    <text evidence="9">The sequence shown here is derived from an EMBL/GenBank/DDBJ whole genome shotgun (WGS) entry which is preliminary data.</text>
</comment>
<dbReference type="PANTHER" id="PTHR46494:SF1">
    <property type="entry name" value="CORA FAMILY METAL ION TRANSPORTER (EUROFUNG)"/>
    <property type="match status" value="1"/>
</dbReference>
<gene>
    <name evidence="9" type="ORF">A2493_01125</name>
</gene>
<keyword evidence="4" id="KW-1003">Cell membrane</keyword>
<evidence type="ECO:0000313" key="10">
    <source>
        <dbReference type="Proteomes" id="UP000178349"/>
    </source>
</evidence>
<comment type="similarity">
    <text evidence="2">Belongs to the CorA metal ion transporter (MIT) (TC 1.A.35) family.</text>
</comment>
<evidence type="ECO:0000256" key="1">
    <source>
        <dbReference type="ARBA" id="ARBA00004651"/>
    </source>
</evidence>
<dbReference type="Proteomes" id="UP000178349">
    <property type="component" value="Unassembled WGS sequence"/>
</dbReference>
<evidence type="ECO:0000256" key="5">
    <source>
        <dbReference type="ARBA" id="ARBA00022692"/>
    </source>
</evidence>
<dbReference type="GO" id="GO:0005886">
    <property type="term" value="C:plasma membrane"/>
    <property type="evidence" value="ECO:0007669"/>
    <property type="project" value="UniProtKB-SubCell"/>
</dbReference>
<dbReference type="AlphaFoldDB" id="A0A1F6NN41"/>
<dbReference type="InterPro" id="IPR002523">
    <property type="entry name" value="MgTranspt_CorA/ZnTranspt_ZntB"/>
</dbReference>
<keyword evidence="3" id="KW-0813">Transport</keyword>
<feature type="transmembrane region" description="Helical" evidence="8">
    <location>
        <begin position="245"/>
        <end position="268"/>
    </location>
</feature>
<evidence type="ECO:0000256" key="3">
    <source>
        <dbReference type="ARBA" id="ARBA00022448"/>
    </source>
</evidence>
<name>A0A1F6NN41_9BACT</name>
<dbReference type="CDD" id="cd12822">
    <property type="entry name" value="TmCorA-like"/>
    <property type="match status" value="1"/>
</dbReference>
<evidence type="ECO:0000256" key="8">
    <source>
        <dbReference type="SAM" id="Phobius"/>
    </source>
</evidence>
<dbReference type="InterPro" id="IPR045863">
    <property type="entry name" value="CorA_TM1_TM2"/>
</dbReference>
<comment type="subcellular location">
    <subcellularLocation>
        <location evidence="1">Cell membrane</location>
        <topology evidence="1">Multi-pass membrane protein</topology>
    </subcellularLocation>
</comment>
<dbReference type="Gene3D" id="1.20.58.340">
    <property type="entry name" value="Magnesium transport protein CorA, transmembrane region"/>
    <property type="match status" value="2"/>
</dbReference>
<dbReference type="InterPro" id="IPR045861">
    <property type="entry name" value="CorA_cytoplasmic_dom"/>
</dbReference>
<evidence type="ECO:0000313" key="9">
    <source>
        <dbReference type="EMBL" id="OGH85275.1"/>
    </source>
</evidence>
<accession>A0A1F6NN41</accession>
<feature type="transmembrane region" description="Helical" evidence="8">
    <location>
        <begin position="280"/>
        <end position="300"/>
    </location>
</feature>
<keyword evidence="5 8" id="KW-0812">Transmembrane</keyword>
<protein>
    <recommendedName>
        <fullName evidence="11">Magnesium transport protein CorA</fullName>
    </recommendedName>
</protein>
<proteinExistence type="inferred from homology"/>
<evidence type="ECO:0000256" key="7">
    <source>
        <dbReference type="ARBA" id="ARBA00023136"/>
    </source>
</evidence>
<dbReference type="GO" id="GO:0015087">
    <property type="term" value="F:cobalt ion transmembrane transporter activity"/>
    <property type="evidence" value="ECO:0007669"/>
    <property type="project" value="TreeGrafter"/>
</dbReference>
<evidence type="ECO:0000256" key="2">
    <source>
        <dbReference type="ARBA" id="ARBA00009765"/>
    </source>
</evidence>
<evidence type="ECO:0008006" key="11">
    <source>
        <dbReference type="Google" id="ProtNLM"/>
    </source>
</evidence>
<organism evidence="9 10">
    <name type="scientific">Candidatus Magasanikbacteria bacterium RIFOXYC12_FULL_33_11</name>
    <dbReference type="NCBI Taxonomy" id="1798701"/>
    <lineage>
        <taxon>Bacteria</taxon>
        <taxon>Candidatus Magasanikiibacteriota</taxon>
    </lineage>
</organism>
<dbReference type="GO" id="GO:0015095">
    <property type="term" value="F:magnesium ion transmembrane transporter activity"/>
    <property type="evidence" value="ECO:0007669"/>
    <property type="project" value="TreeGrafter"/>
</dbReference>
<dbReference type="Gene3D" id="3.30.460.20">
    <property type="entry name" value="CorA soluble domain-like"/>
    <property type="match status" value="1"/>
</dbReference>
<dbReference type="SUPFAM" id="SSF143865">
    <property type="entry name" value="CorA soluble domain-like"/>
    <property type="match status" value="1"/>
</dbReference>
<dbReference type="SUPFAM" id="SSF144083">
    <property type="entry name" value="Magnesium transport protein CorA, transmembrane region"/>
    <property type="match status" value="1"/>
</dbReference>
<reference evidence="9 10" key="1">
    <citation type="journal article" date="2016" name="Nat. Commun.">
        <title>Thousands of microbial genomes shed light on interconnected biogeochemical processes in an aquifer system.</title>
        <authorList>
            <person name="Anantharaman K."/>
            <person name="Brown C.T."/>
            <person name="Hug L.A."/>
            <person name="Sharon I."/>
            <person name="Castelle C.J."/>
            <person name="Probst A.J."/>
            <person name="Thomas B.C."/>
            <person name="Singh A."/>
            <person name="Wilkins M.J."/>
            <person name="Karaoz U."/>
            <person name="Brodie E.L."/>
            <person name="Williams K.H."/>
            <person name="Hubbard S.S."/>
            <person name="Banfield J.F."/>
        </authorList>
    </citation>
    <scope>NUCLEOTIDE SEQUENCE [LARGE SCALE GENOMIC DNA]</scope>
</reference>
<dbReference type="GO" id="GO:0000287">
    <property type="term" value="F:magnesium ion binding"/>
    <property type="evidence" value="ECO:0007669"/>
    <property type="project" value="TreeGrafter"/>
</dbReference>